<evidence type="ECO:0000313" key="2">
    <source>
        <dbReference type="EMBL" id="GHE58636.1"/>
    </source>
</evidence>
<evidence type="ECO:0000313" key="3">
    <source>
        <dbReference type="Proteomes" id="UP000641386"/>
    </source>
</evidence>
<proteinExistence type="predicted"/>
<dbReference type="Proteomes" id="UP000641386">
    <property type="component" value="Unassembled WGS sequence"/>
</dbReference>
<feature type="region of interest" description="Disordered" evidence="1">
    <location>
        <begin position="1"/>
        <end position="21"/>
    </location>
</feature>
<gene>
    <name evidence="2" type="ORF">GCM10014715_09710</name>
</gene>
<reference evidence="2" key="1">
    <citation type="journal article" date="2014" name="Int. J. Syst. Evol. Microbiol.">
        <title>Complete genome sequence of Corynebacterium casei LMG S-19264T (=DSM 44701T), isolated from a smear-ripened cheese.</title>
        <authorList>
            <consortium name="US DOE Joint Genome Institute (JGI-PGF)"/>
            <person name="Walter F."/>
            <person name="Albersmeier A."/>
            <person name="Kalinowski J."/>
            <person name="Ruckert C."/>
        </authorList>
    </citation>
    <scope>NUCLEOTIDE SEQUENCE</scope>
    <source>
        <strain evidence="2">JCM 3302</strain>
    </source>
</reference>
<evidence type="ECO:0000256" key="1">
    <source>
        <dbReference type="SAM" id="MobiDB-lite"/>
    </source>
</evidence>
<feature type="compositionally biased region" description="Polar residues" evidence="1">
    <location>
        <begin position="1"/>
        <end position="10"/>
    </location>
</feature>
<sequence>MITTACVSQDSKPSASPPSAPTWLSGHGATFGLCQIHRNEAWHYELRPGGIVHGCPNMYADPTQDPRMQQ</sequence>
<accession>A0A919DL08</accession>
<dbReference type="EMBL" id="BNBC01000003">
    <property type="protein sequence ID" value="GHE58636.1"/>
    <property type="molecule type" value="Genomic_DNA"/>
</dbReference>
<reference evidence="2" key="2">
    <citation type="submission" date="2020-09" db="EMBL/GenBank/DDBJ databases">
        <authorList>
            <person name="Sun Q."/>
            <person name="Ohkuma M."/>
        </authorList>
    </citation>
    <scope>NUCLEOTIDE SEQUENCE</scope>
    <source>
        <strain evidence="2">JCM 3302</strain>
    </source>
</reference>
<name>A0A919DL08_9ACTN</name>
<dbReference type="AlphaFoldDB" id="A0A919DL08"/>
<dbReference type="RefSeq" id="WP_373311069.1">
    <property type="nucleotide sequence ID" value="NZ_BNBC01000003.1"/>
</dbReference>
<protein>
    <submittedName>
        <fullName evidence="2">Uncharacterized protein</fullName>
    </submittedName>
</protein>
<keyword evidence="3" id="KW-1185">Reference proteome</keyword>
<organism evidence="2 3">
    <name type="scientific">Streptomyces spiralis</name>
    <dbReference type="NCBI Taxonomy" id="66376"/>
    <lineage>
        <taxon>Bacteria</taxon>
        <taxon>Bacillati</taxon>
        <taxon>Actinomycetota</taxon>
        <taxon>Actinomycetes</taxon>
        <taxon>Kitasatosporales</taxon>
        <taxon>Streptomycetaceae</taxon>
        <taxon>Streptomyces</taxon>
    </lineage>
</organism>
<comment type="caution">
    <text evidence="2">The sequence shown here is derived from an EMBL/GenBank/DDBJ whole genome shotgun (WGS) entry which is preliminary data.</text>
</comment>